<evidence type="ECO:0000313" key="2">
    <source>
        <dbReference type="Proteomes" id="UP000243540"/>
    </source>
</evidence>
<comment type="caution">
    <text evidence="1">The sequence shown here is derived from an EMBL/GenBank/DDBJ whole genome shotgun (WGS) entry which is preliminary data.</text>
</comment>
<reference evidence="1 2" key="1">
    <citation type="submission" date="2017-04" db="EMBL/GenBank/DDBJ databases">
        <title>Draft genome sequences of Alloscardovia macacae UMA81211 and UMA81212 isolated from the feces of a rhesus macaque (Macaca mulatta).</title>
        <authorList>
            <person name="Albert K."/>
            <person name="Sela D.A."/>
        </authorList>
    </citation>
    <scope>NUCLEOTIDE SEQUENCE [LARGE SCALE GENOMIC DNA]</scope>
    <source>
        <strain evidence="1 2">UMA81212</strain>
    </source>
</reference>
<organism evidence="1 2">
    <name type="scientific">Alloscardovia macacae</name>
    <dbReference type="NCBI Taxonomy" id="1160091"/>
    <lineage>
        <taxon>Bacteria</taxon>
        <taxon>Bacillati</taxon>
        <taxon>Actinomycetota</taxon>
        <taxon>Actinomycetes</taxon>
        <taxon>Bifidobacteriales</taxon>
        <taxon>Bifidobacteriaceae</taxon>
        <taxon>Alloscardovia</taxon>
    </lineage>
</organism>
<proteinExistence type="predicted"/>
<sequence>MLYLVMRLCTAMSIIAGKEYRGGELRKISYYYGLIYRVSQIGNIELLMSFVIKHFMPMCILTEYDERVNTQ</sequence>
<dbReference type="Proteomes" id="UP000243540">
    <property type="component" value="Unassembled WGS sequence"/>
</dbReference>
<accession>A0A1Y2SZJ3</accession>
<dbReference type="EMBL" id="NEKC01000003">
    <property type="protein sequence ID" value="OTA29862.1"/>
    <property type="molecule type" value="Genomic_DNA"/>
</dbReference>
<protein>
    <submittedName>
        <fullName evidence="1">Uncharacterized protein</fullName>
    </submittedName>
</protein>
<gene>
    <name evidence="1" type="ORF">B9T39_01930</name>
</gene>
<name>A0A1Y2SZJ3_9BIFI</name>
<evidence type="ECO:0000313" key="1">
    <source>
        <dbReference type="EMBL" id="OTA29862.1"/>
    </source>
</evidence>
<dbReference type="AlphaFoldDB" id="A0A1Y2SZJ3"/>